<dbReference type="InterPro" id="IPR023395">
    <property type="entry name" value="MCP_dom_sf"/>
</dbReference>
<keyword evidence="3 10" id="KW-0812">Transmembrane</keyword>
<dbReference type="InterPro" id="IPR018108">
    <property type="entry name" value="MCP_transmembrane"/>
</dbReference>
<dbReference type="InterPro" id="IPR030847">
    <property type="entry name" value="Hem25/SLC25A38"/>
</dbReference>
<dbReference type="HAMAP" id="MF_03064">
    <property type="entry name" value="SLC25A38"/>
    <property type="match status" value="1"/>
</dbReference>
<evidence type="ECO:0000256" key="10">
    <source>
        <dbReference type="HAMAP-Rule" id="MF_03064"/>
    </source>
</evidence>
<evidence type="ECO:0000256" key="6">
    <source>
        <dbReference type="ARBA" id="ARBA00022989"/>
    </source>
</evidence>
<keyword evidence="7 10" id="KW-0496">Mitochondrion</keyword>
<keyword evidence="6 10" id="KW-1133">Transmembrane helix</keyword>
<feature type="compositionally biased region" description="Polar residues" evidence="12">
    <location>
        <begin position="1"/>
        <end position="22"/>
    </location>
</feature>
<protein>
    <recommendedName>
        <fullName evidence="10">Mitochondrial glycine transporter</fullName>
    </recommendedName>
    <alternativeName>
        <fullName evidence="10">Solute carrier family 25 member 38 homolog</fullName>
    </alternativeName>
</protein>
<evidence type="ECO:0000313" key="14">
    <source>
        <dbReference type="Proteomes" id="UP000192247"/>
    </source>
</evidence>
<feature type="region of interest" description="Disordered" evidence="12">
    <location>
        <begin position="1"/>
        <end position="26"/>
    </location>
</feature>
<feature type="repeat" description="Solcar" evidence="11">
    <location>
        <begin position="267"/>
        <end position="351"/>
    </location>
</feature>
<dbReference type="PROSITE" id="PS50920">
    <property type="entry name" value="SOLCAR"/>
    <property type="match status" value="3"/>
</dbReference>
<dbReference type="PRINTS" id="PR00926">
    <property type="entry name" value="MITOCARRIER"/>
</dbReference>
<evidence type="ECO:0000256" key="8">
    <source>
        <dbReference type="ARBA" id="ARBA00023136"/>
    </source>
</evidence>
<dbReference type="PANTHER" id="PTHR46181:SF3">
    <property type="entry name" value="MITOCHONDRIAL GLYCINE TRANSPORTER"/>
    <property type="match status" value="1"/>
</dbReference>
<comment type="function">
    <text evidence="10">Mitochondrial glycine transporter that imports glycine into the mitochondrial matrix. Plays an important role in providing glycine for the first enzymatic step in heme biosynthesis, the condensation of glycine with succinyl-CoA to produce 5-aminolevulinate (ALA) in the miochondrial matrix.</text>
</comment>
<comment type="caution">
    <text evidence="13">The sequence shown here is derived from an EMBL/GenBank/DDBJ whole genome shotgun (WGS) entry which is preliminary data.</text>
</comment>
<keyword evidence="14" id="KW-1185">Reference proteome</keyword>
<feature type="repeat" description="Solcar" evidence="11">
    <location>
        <begin position="175"/>
        <end position="255"/>
    </location>
</feature>
<keyword evidence="8 10" id="KW-0472">Membrane</keyword>
<evidence type="ECO:0000256" key="7">
    <source>
        <dbReference type="ARBA" id="ARBA00023128"/>
    </source>
</evidence>
<dbReference type="PANTHER" id="PTHR46181">
    <property type="entry name" value="MITOCHONDRIAL GLYCINE TRANSPORTER"/>
    <property type="match status" value="1"/>
</dbReference>
<keyword evidence="4 10" id="KW-0677">Repeat</keyword>
<evidence type="ECO:0000256" key="12">
    <source>
        <dbReference type="SAM" id="MobiDB-lite"/>
    </source>
</evidence>
<dbReference type="InterPro" id="IPR002067">
    <property type="entry name" value="MCP"/>
</dbReference>
<comment type="catalytic activity">
    <reaction evidence="9 10">
        <text>glycine(in) = glycine(out)</text>
        <dbReference type="Rhea" id="RHEA:70715"/>
        <dbReference type="ChEBI" id="CHEBI:57305"/>
    </reaction>
</comment>
<dbReference type="EMBL" id="MNPL01014615">
    <property type="protein sequence ID" value="OQR71428.1"/>
    <property type="molecule type" value="Genomic_DNA"/>
</dbReference>
<gene>
    <name evidence="13" type="ORF">BIW11_01499</name>
</gene>
<sequence>MAISNQSEIPTGERSLSVTEGSRSGKVPDQLAKDVILQENAQLSPSAQRDLHDEFASCCVAFQPSTFDYSSTAMELVKSFAAGSLSASFSSVLLQPLDLVKTRLQLGDSNSGKSFTRRRGLLKCMTYIARTESVRGLWRGTAATIVRSVPGVGLYFSMLHTLKTISGIEKPTPYQALVLGFSSRCLAGAALMPATVIKTRFESGRYPYRSMVHAAHSIYVLEGFRGLYSGLLPTLARDAPYSGLYLLFYTEFKGVTYAHLVISKTELRDAINFTCGVMAGLAAAFVTQPADLLKTRMQSDPVKFPSVSSTVLHVYRTEGLQGYFRGLAPRLLRRTLMSALAWTFYERLSQRLIHTRSVSTS</sequence>
<dbReference type="Pfam" id="PF00153">
    <property type="entry name" value="Mito_carr"/>
    <property type="match status" value="3"/>
</dbReference>
<dbReference type="GO" id="GO:0015187">
    <property type="term" value="F:glycine transmembrane transporter activity"/>
    <property type="evidence" value="ECO:0007669"/>
    <property type="project" value="UniProtKB-UniRule"/>
</dbReference>
<evidence type="ECO:0000256" key="11">
    <source>
        <dbReference type="PROSITE-ProRule" id="PRU00282"/>
    </source>
</evidence>
<keyword evidence="2 10" id="KW-0813">Transport</keyword>
<organism evidence="13 14">
    <name type="scientific">Tropilaelaps mercedesae</name>
    <dbReference type="NCBI Taxonomy" id="418985"/>
    <lineage>
        <taxon>Eukaryota</taxon>
        <taxon>Metazoa</taxon>
        <taxon>Ecdysozoa</taxon>
        <taxon>Arthropoda</taxon>
        <taxon>Chelicerata</taxon>
        <taxon>Arachnida</taxon>
        <taxon>Acari</taxon>
        <taxon>Parasitiformes</taxon>
        <taxon>Mesostigmata</taxon>
        <taxon>Gamasina</taxon>
        <taxon>Dermanyssoidea</taxon>
        <taxon>Laelapidae</taxon>
        <taxon>Tropilaelaps</taxon>
    </lineage>
</organism>
<dbReference type="OrthoDB" id="1924968at2759"/>
<comment type="similarity">
    <text evidence="10">Belongs to the mitochondrial carrier (TC 2.A.29) family. SLC25A38 subfamily.</text>
</comment>
<dbReference type="STRING" id="418985.A0A1V9XDJ3"/>
<dbReference type="Gene3D" id="1.50.40.10">
    <property type="entry name" value="Mitochondrial carrier domain"/>
    <property type="match status" value="2"/>
</dbReference>
<evidence type="ECO:0000256" key="5">
    <source>
        <dbReference type="ARBA" id="ARBA00022792"/>
    </source>
</evidence>
<proteinExistence type="inferred from homology"/>
<keyword evidence="5 10" id="KW-0999">Mitochondrion inner membrane</keyword>
<dbReference type="GO" id="GO:1904983">
    <property type="term" value="P:glycine import into mitochondrion"/>
    <property type="evidence" value="ECO:0007669"/>
    <property type="project" value="UniProtKB-UniRule"/>
</dbReference>
<feature type="repeat" description="Solcar" evidence="11">
    <location>
        <begin position="74"/>
        <end position="165"/>
    </location>
</feature>
<comment type="subcellular location">
    <subcellularLocation>
        <location evidence="1">Membrane</location>
        <topology evidence="1">Multi-pass membrane protein</topology>
    </subcellularLocation>
    <subcellularLocation>
        <location evidence="10">Mitochondrion inner membrane</location>
        <topology evidence="10">Multi-pass membrane protein</topology>
    </subcellularLocation>
</comment>
<dbReference type="GO" id="GO:0005743">
    <property type="term" value="C:mitochondrial inner membrane"/>
    <property type="evidence" value="ECO:0007669"/>
    <property type="project" value="UniProtKB-SubCell"/>
</dbReference>
<evidence type="ECO:0000256" key="4">
    <source>
        <dbReference type="ARBA" id="ARBA00022737"/>
    </source>
</evidence>
<dbReference type="InParanoid" id="A0A1V9XDJ3"/>
<accession>A0A1V9XDJ3</accession>
<evidence type="ECO:0000256" key="3">
    <source>
        <dbReference type="ARBA" id="ARBA00022692"/>
    </source>
</evidence>
<evidence type="ECO:0000256" key="1">
    <source>
        <dbReference type="ARBA" id="ARBA00004141"/>
    </source>
</evidence>
<evidence type="ECO:0000256" key="9">
    <source>
        <dbReference type="ARBA" id="ARBA00034060"/>
    </source>
</evidence>
<evidence type="ECO:0000313" key="13">
    <source>
        <dbReference type="EMBL" id="OQR71428.1"/>
    </source>
</evidence>
<dbReference type="Proteomes" id="UP000192247">
    <property type="component" value="Unassembled WGS sequence"/>
</dbReference>
<dbReference type="AlphaFoldDB" id="A0A1V9XDJ3"/>
<evidence type="ECO:0000256" key="2">
    <source>
        <dbReference type="ARBA" id="ARBA00022448"/>
    </source>
</evidence>
<reference evidence="13 14" key="1">
    <citation type="journal article" date="2017" name="Gigascience">
        <title>Draft genome of the honey bee ectoparasitic mite, Tropilaelaps mercedesae, is shaped by the parasitic life history.</title>
        <authorList>
            <person name="Dong X."/>
            <person name="Armstrong S.D."/>
            <person name="Xia D."/>
            <person name="Makepeace B.L."/>
            <person name="Darby A.C."/>
            <person name="Kadowaki T."/>
        </authorList>
    </citation>
    <scope>NUCLEOTIDE SEQUENCE [LARGE SCALE GENOMIC DNA]</scope>
    <source>
        <strain evidence="13">Wuxi-XJTLU</strain>
    </source>
</reference>
<name>A0A1V9XDJ3_9ACAR</name>
<dbReference type="SUPFAM" id="SSF103506">
    <property type="entry name" value="Mitochondrial carrier"/>
    <property type="match status" value="1"/>
</dbReference>